<dbReference type="PANTHER" id="PTHR31182:SF15">
    <property type="entry name" value="F26K24.5 PROTEIN"/>
    <property type="match status" value="1"/>
</dbReference>
<dbReference type="PANTHER" id="PTHR31182">
    <property type="entry name" value="C2 NT-TYPE DOMAIN-CONTAINING PROTEIN"/>
    <property type="match status" value="1"/>
</dbReference>
<sequence length="820" mass="91813">MVVKLVRWTSWQAFSSRKYEAIINLRRLEGLANLSLKDSSGLVVEIKWKGQKIIGLSSWRRSVKRNYTDKGNVCEDGASVDWNEEFRILCSILGSKEDLIPPWKLSFTVLQKGENQVVRSSYAVVGTASLNLAEYASSSDGNEISISLPLDVRGTTAAELSPLLLLSLSLVELRTDTKPSRTVRRSIMPVTLSPTSPFALSTEKEGLSAIRAGLDRVKIFRHCVSAGKTKEVIHEENIATVNGFYIKDKDSSQSSSLDSDSLDDGGNEEDSRVQELFGYEKLAHANRVAGIFLPGTKTNNGDECWIYCGNGAGCLDIDSDSSQTTQQNSMRKMLSWRKRKLSFKSRKIKEEPLLKKHYGEEGGDDIDFARRQQSTNEIFTWVYSQDLNCTVFRSALLRISAAFGDDNFAVGSWEQKEVTSRDGHLKVNTEVFFASIDQRSERASGESACTALVAVIADWLLSNQDEMPIKSELDNLIRDGSAEWRNLCDNKDYLEQFPDKHFDLDTVIDAKIRPLTVAAEKSYVGFFHPEGLEEEGVFEFLKGAMSFDTVWDEISLLAADLPTNAGESIVYIVSWNDHFFILKVDKDAYYIIDTLGERFYEGCDQAYILKFDKETVISRLPNKTKASEGKNSNTKQSKNTESSDKKDSIDTKQSKSKDSLKEKNTIDTNQSKSSEPSERKTSINTNQSSEPSEAESSPDVPQLNNTDMLEEKPPVDVMQPSDSEEATTPEQSSSPKEASTENKDESRNDDDTDEEVVCTGKECCQEYIKSFLAAIPIRELLEDVKKKGLSSSTPLHQRLQIEFHRAKMILDESNFGKSND</sequence>
<feature type="domain" description="C2 NT-type" evidence="2">
    <location>
        <begin position="9"/>
        <end position="172"/>
    </location>
</feature>
<reference evidence="4" key="1">
    <citation type="submission" date="2025-08" db="UniProtKB">
        <authorList>
            <consortium name="RefSeq"/>
        </authorList>
    </citation>
    <scope>IDENTIFICATION</scope>
    <source>
        <tissue evidence="4">Young leaves</tissue>
    </source>
</reference>
<feature type="compositionally biased region" description="Low complexity" evidence="1">
    <location>
        <begin position="688"/>
        <end position="698"/>
    </location>
</feature>
<keyword evidence="3" id="KW-1185">Reference proteome</keyword>
<evidence type="ECO:0000259" key="2">
    <source>
        <dbReference type="PROSITE" id="PS51840"/>
    </source>
</evidence>
<dbReference type="InterPro" id="IPR019448">
    <property type="entry name" value="NT-C2"/>
</dbReference>
<feature type="compositionally biased region" description="Basic and acidic residues" evidence="1">
    <location>
        <begin position="641"/>
        <end position="665"/>
    </location>
</feature>
<protein>
    <submittedName>
        <fullName evidence="4">Uncharacterized protein LOC111449907</fullName>
    </submittedName>
</protein>
<dbReference type="KEGG" id="cmos:111449907"/>
<feature type="region of interest" description="Disordered" evidence="1">
    <location>
        <begin position="622"/>
        <end position="755"/>
    </location>
</feature>
<dbReference type="AlphaFoldDB" id="A0A6J1G1U2"/>
<dbReference type="GeneID" id="111449907"/>
<gene>
    <name evidence="4" type="primary">LOC111449907</name>
</gene>
<proteinExistence type="predicted"/>
<evidence type="ECO:0000313" key="4">
    <source>
        <dbReference type="RefSeq" id="XP_022945763.1"/>
    </source>
</evidence>
<feature type="compositionally biased region" description="Polar residues" evidence="1">
    <location>
        <begin position="728"/>
        <end position="737"/>
    </location>
</feature>
<accession>A0A6J1G1U2</accession>
<evidence type="ECO:0000313" key="3">
    <source>
        <dbReference type="Proteomes" id="UP000504609"/>
    </source>
</evidence>
<feature type="compositionally biased region" description="Polar residues" evidence="1">
    <location>
        <begin position="629"/>
        <end position="640"/>
    </location>
</feature>
<dbReference type="PROSITE" id="PS51840">
    <property type="entry name" value="C2_NT"/>
    <property type="match status" value="1"/>
</dbReference>
<dbReference type="Proteomes" id="UP000504609">
    <property type="component" value="Unplaced"/>
</dbReference>
<organism evidence="3 4">
    <name type="scientific">Cucurbita moschata</name>
    <name type="common">Winter crookneck squash</name>
    <name type="synonym">Cucurbita pepo var. moschata</name>
    <dbReference type="NCBI Taxonomy" id="3662"/>
    <lineage>
        <taxon>Eukaryota</taxon>
        <taxon>Viridiplantae</taxon>
        <taxon>Streptophyta</taxon>
        <taxon>Embryophyta</taxon>
        <taxon>Tracheophyta</taxon>
        <taxon>Spermatophyta</taxon>
        <taxon>Magnoliopsida</taxon>
        <taxon>eudicotyledons</taxon>
        <taxon>Gunneridae</taxon>
        <taxon>Pentapetalae</taxon>
        <taxon>rosids</taxon>
        <taxon>fabids</taxon>
        <taxon>Cucurbitales</taxon>
        <taxon>Cucurbitaceae</taxon>
        <taxon>Cucurbiteae</taxon>
        <taxon>Cucurbita</taxon>
    </lineage>
</organism>
<feature type="region of interest" description="Disordered" evidence="1">
    <location>
        <begin position="250"/>
        <end position="270"/>
    </location>
</feature>
<name>A0A6J1G1U2_CUCMO</name>
<evidence type="ECO:0000256" key="1">
    <source>
        <dbReference type="SAM" id="MobiDB-lite"/>
    </source>
</evidence>
<dbReference type="Pfam" id="PF10358">
    <property type="entry name" value="NT-C2"/>
    <property type="match status" value="1"/>
</dbReference>
<dbReference type="RefSeq" id="XP_022945763.1">
    <property type="nucleotide sequence ID" value="XM_023089995.1"/>
</dbReference>